<name>A0ABS5IAI1_9PROT</name>
<gene>
    <name evidence="5" type="ORF">KEC16_06900</name>
</gene>
<dbReference type="EMBL" id="JAGTUF010000004">
    <property type="protein sequence ID" value="MBR9971436.1"/>
    <property type="molecule type" value="Genomic_DNA"/>
</dbReference>
<dbReference type="PANTHER" id="PTHR43693">
    <property type="entry name" value="PROTEIN PHOSPHATASE CHEZ"/>
    <property type="match status" value="1"/>
</dbReference>
<dbReference type="PANTHER" id="PTHR43693:SF1">
    <property type="entry name" value="PROTEIN PHOSPHATASE CHEZ"/>
    <property type="match status" value="1"/>
</dbReference>
<keyword evidence="6" id="KW-1185">Reference proteome</keyword>
<dbReference type="Pfam" id="PF04509">
    <property type="entry name" value="CheC"/>
    <property type="match status" value="1"/>
</dbReference>
<dbReference type="Proteomes" id="UP000680714">
    <property type="component" value="Unassembled WGS sequence"/>
</dbReference>
<keyword evidence="2" id="KW-0378">Hydrolase</keyword>
<dbReference type="CDD" id="cd17910">
    <property type="entry name" value="CheC_ClassII"/>
    <property type="match status" value="1"/>
</dbReference>
<dbReference type="InterPro" id="IPR050992">
    <property type="entry name" value="CheZ_family_phosphatases"/>
</dbReference>
<keyword evidence="1" id="KW-0145">Chemotaxis</keyword>
<feature type="domain" description="CheC-like protein" evidence="3">
    <location>
        <begin position="9"/>
        <end position="42"/>
    </location>
</feature>
<organism evidence="5 6">
    <name type="scientific">Magnetospirillum sulfuroxidans</name>
    <dbReference type="NCBI Taxonomy" id="611300"/>
    <lineage>
        <taxon>Bacteria</taxon>
        <taxon>Pseudomonadati</taxon>
        <taxon>Pseudomonadota</taxon>
        <taxon>Alphaproteobacteria</taxon>
        <taxon>Rhodospirillales</taxon>
        <taxon>Rhodospirillaceae</taxon>
        <taxon>Magnetospirillum</taxon>
    </lineage>
</organism>
<evidence type="ECO:0000313" key="5">
    <source>
        <dbReference type="EMBL" id="MBR9971436.1"/>
    </source>
</evidence>
<sequence length="210" mass="23077">MTDFLNDVQRDAVTEIINIAIGQAASALSQLVEDEVRLSVPLVHFLTPDQAAARLDEETGGGESVAVRQSFQGRFNGDILLIFPERRSLHLVRQMLGDDLPVDQLTELEQEALMEVGNIILNACLGSLANQLGMGVESSLPSYIRGRGGRILDNGERRPHDVSEMVMFLHVDFAVKTKDVHGYLAFVMDITSAHHFVDAVHAYVLAQLGE</sequence>
<evidence type="ECO:0000259" key="3">
    <source>
        <dbReference type="Pfam" id="PF04509"/>
    </source>
</evidence>
<accession>A0ABS5IAI1</accession>
<reference evidence="5 6" key="1">
    <citation type="submission" date="2021-04" db="EMBL/GenBank/DDBJ databases">
        <title>Magnetospirillum sulfuroxidans sp. nov., a facultative chemolithoautotrophic sulfur-oxidizing alphaproteobacterium isolated from freshwater sediment and proposals for Paramagetospirillum gen. nov., and Magnetospirillaceae fam. nov.</title>
        <authorList>
            <person name="Koziaeva V."/>
            <person name="Geelhoed J.S."/>
            <person name="Sorokin D.Y."/>
            <person name="Grouzdev D.S."/>
        </authorList>
    </citation>
    <scope>NUCLEOTIDE SEQUENCE [LARGE SCALE GENOMIC DNA]</scope>
    <source>
        <strain evidence="5 6">J10</strain>
    </source>
</reference>
<dbReference type="InterPro" id="IPR028976">
    <property type="entry name" value="CheC-like_sf"/>
</dbReference>
<dbReference type="RefSeq" id="WP_211547187.1">
    <property type="nucleotide sequence ID" value="NZ_JAGTUF010000004.1"/>
</dbReference>
<feature type="domain" description="Chemotaxis phosphatase CheX-like" evidence="4">
    <location>
        <begin position="66"/>
        <end position="154"/>
    </location>
</feature>
<dbReference type="Pfam" id="PF13690">
    <property type="entry name" value="CheX"/>
    <property type="match status" value="1"/>
</dbReference>
<dbReference type="Gene3D" id="3.40.1550.10">
    <property type="entry name" value="CheC-like"/>
    <property type="match status" value="1"/>
</dbReference>
<protein>
    <submittedName>
        <fullName evidence="5">Chemotaxis protein CheX</fullName>
    </submittedName>
</protein>
<evidence type="ECO:0000256" key="1">
    <source>
        <dbReference type="ARBA" id="ARBA00022500"/>
    </source>
</evidence>
<dbReference type="InterPro" id="IPR028051">
    <property type="entry name" value="CheX-like_dom"/>
</dbReference>
<evidence type="ECO:0000256" key="2">
    <source>
        <dbReference type="ARBA" id="ARBA00022801"/>
    </source>
</evidence>
<dbReference type="SUPFAM" id="SSF103039">
    <property type="entry name" value="CheC-like"/>
    <property type="match status" value="1"/>
</dbReference>
<dbReference type="InterPro" id="IPR007597">
    <property type="entry name" value="CheC"/>
</dbReference>
<evidence type="ECO:0000313" key="6">
    <source>
        <dbReference type="Proteomes" id="UP000680714"/>
    </source>
</evidence>
<comment type="caution">
    <text evidence="5">The sequence shown here is derived from an EMBL/GenBank/DDBJ whole genome shotgun (WGS) entry which is preliminary data.</text>
</comment>
<proteinExistence type="predicted"/>
<evidence type="ECO:0000259" key="4">
    <source>
        <dbReference type="Pfam" id="PF13690"/>
    </source>
</evidence>